<dbReference type="InterPro" id="IPR036250">
    <property type="entry name" value="AcylCo_DH-like_C"/>
</dbReference>
<reference evidence="12 13" key="1">
    <citation type="journal article" date="2019" name="Int. J. Syst. Evol. Microbiol.">
        <title>The Global Catalogue of Microorganisms (GCM) 10K type strain sequencing project: providing services to taxonomists for standard genome sequencing and annotation.</title>
        <authorList>
            <consortium name="The Broad Institute Genomics Platform"/>
            <consortium name="The Broad Institute Genome Sequencing Center for Infectious Disease"/>
            <person name="Wu L."/>
            <person name="Ma J."/>
        </authorList>
    </citation>
    <scope>NUCLEOTIDE SEQUENCE [LARGE SCALE GENOMIC DNA]</scope>
    <source>
        <strain evidence="12 13">JCM 4087</strain>
    </source>
</reference>
<keyword evidence="6 7" id="KW-0560">Oxidoreductase</keyword>
<evidence type="ECO:0000259" key="10">
    <source>
        <dbReference type="Pfam" id="PF02770"/>
    </source>
</evidence>
<evidence type="ECO:0000256" key="4">
    <source>
        <dbReference type="ARBA" id="ARBA00022827"/>
    </source>
</evidence>
<keyword evidence="5" id="KW-0809">Transit peptide</keyword>
<evidence type="ECO:0000256" key="1">
    <source>
        <dbReference type="ARBA" id="ARBA00001974"/>
    </source>
</evidence>
<accession>A0ABN3WAZ8</accession>
<feature type="domain" description="Acyl-CoA oxidase/dehydrogenase middle" evidence="10">
    <location>
        <begin position="138"/>
        <end position="229"/>
    </location>
</feature>
<dbReference type="PANTHER" id="PTHR42807">
    <property type="entry name" value="GLUTARYL-COA DEHYDROGENASE, MITOCHONDRIAL"/>
    <property type="match status" value="1"/>
</dbReference>
<evidence type="ECO:0000259" key="11">
    <source>
        <dbReference type="Pfam" id="PF02771"/>
    </source>
</evidence>
<feature type="domain" description="Acyl-CoA dehydrogenase/oxidase N-terminal" evidence="11">
    <location>
        <begin position="22"/>
        <end position="134"/>
    </location>
</feature>
<keyword evidence="3 7" id="KW-0285">Flavoprotein</keyword>
<dbReference type="Pfam" id="PF02770">
    <property type="entry name" value="Acyl-CoA_dh_M"/>
    <property type="match status" value="1"/>
</dbReference>
<dbReference type="InterPro" id="IPR009100">
    <property type="entry name" value="AcylCoA_DH/oxidase_NM_dom_sf"/>
</dbReference>
<evidence type="ECO:0008006" key="14">
    <source>
        <dbReference type="Google" id="ProtNLM"/>
    </source>
</evidence>
<dbReference type="Gene3D" id="2.40.110.10">
    <property type="entry name" value="Butyryl-CoA Dehydrogenase, subunit A, domain 2"/>
    <property type="match status" value="1"/>
</dbReference>
<dbReference type="Gene3D" id="1.20.140.10">
    <property type="entry name" value="Butyryl-CoA Dehydrogenase, subunit A, domain 3"/>
    <property type="match status" value="1"/>
</dbReference>
<organism evidence="12 13">
    <name type="scientific">Streptomyces thioluteus</name>
    <dbReference type="NCBI Taxonomy" id="66431"/>
    <lineage>
        <taxon>Bacteria</taxon>
        <taxon>Bacillati</taxon>
        <taxon>Actinomycetota</taxon>
        <taxon>Actinomycetes</taxon>
        <taxon>Kitasatosporales</taxon>
        <taxon>Streptomycetaceae</taxon>
        <taxon>Streptomyces</taxon>
    </lineage>
</organism>
<feature type="compositionally biased region" description="Basic residues" evidence="8">
    <location>
        <begin position="389"/>
        <end position="402"/>
    </location>
</feature>
<name>A0ABN3WAZ8_STRTU</name>
<feature type="compositionally biased region" description="Low complexity" evidence="8">
    <location>
        <begin position="315"/>
        <end position="327"/>
    </location>
</feature>
<dbReference type="InterPro" id="IPR009075">
    <property type="entry name" value="AcylCo_DH/oxidase_C"/>
</dbReference>
<evidence type="ECO:0000256" key="6">
    <source>
        <dbReference type="ARBA" id="ARBA00023002"/>
    </source>
</evidence>
<feature type="region of interest" description="Disordered" evidence="8">
    <location>
        <begin position="292"/>
        <end position="422"/>
    </location>
</feature>
<feature type="compositionally biased region" description="Basic and acidic residues" evidence="8">
    <location>
        <begin position="337"/>
        <end position="354"/>
    </location>
</feature>
<dbReference type="InterPro" id="IPR006091">
    <property type="entry name" value="Acyl-CoA_Oxase/DH_mid-dom"/>
</dbReference>
<dbReference type="InterPro" id="IPR013786">
    <property type="entry name" value="AcylCoA_DH/ox_N"/>
</dbReference>
<comment type="cofactor">
    <cofactor evidence="1 7">
        <name>FAD</name>
        <dbReference type="ChEBI" id="CHEBI:57692"/>
    </cofactor>
</comment>
<dbReference type="EMBL" id="BAAAXZ010000002">
    <property type="protein sequence ID" value="GAA2908226.1"/>
    <property type="molecule type" value="Genomic_DNA"/>
</dbReference>
<dbReference type="Pfam" id="PF00441">
    <property type="entry name" value="Acyl-CoA_dh_1"/>
    <property type="match status" value="1"/>
</dbReference>
<gene>
    <name evidence="12" type="ORF">GCM10020221_00400</name>
</gene>
<evidence type="ECO:0000313" key="13">
    <source>
        <dbReference type="Proteomes" id="UP001501102"/>
    </source>
</evidence>
<dbReference type="Gene3D" id="1.10.540.10">
    <property type="entry name" value="Acyl-CoA dehydrogenase/oxidase, N-terminal domain"/>
    <property type="match status" value="1"/>
</dbReference>
<dbReference type="InterPro" id="IPR046373">
    <property type="entry name" value="Acyl-CoA_Oxase/DH_mid-dom_sf"/>
</dbReference>
<dbReference type="SUPFAM" id="SSF47203">
    <property type="entry name" value="Acyl-CoA dehydrogenase C-terminal domain-like"/>
    <property type="match status" value="1"/>
</dbReference>
<feature type="domain" description="Acyl-CoA dehydrogenase/oxidase C-terminal" evidence="9">
    <location>
        <begin position="242"/>
        <end position="296"/>
    </location>
</feature>
<dbReference type="InterPro" id="IPR052033">
    <property type="entry name" value="Glutaryl-CoA_DH_mitochondrial"/>
</dbReference>
<evidence type="ECO:0000256" key="7">
    <source>
        <dbReference type="RuleBase" id="RU362125"/>
    </source>
</evidence>
<dbReference type="Proteomes" id="UP001501102">
    <property type="component" value="Unassembled WGS sequence"/>
</dbReference>
<dbReference type="Pfam" id="PF02771">
    <property type="entry name" value="Acyl-CoA_dh_N"/>
    <property type="match status" value="1"/>
</dbReference>
<comment type="caution">
    <text evidence="12">The sequence shown here is derived from an EMBL/GenBank/DDBJ whole genome shotgun (WGS) entry which is preliminary data.</text>
</comment>
<keyword evidence="4 7" id="KW-0274">FAD</keyword>
<comment type="similarity">
    <text evidence="2 7">Belongs to the acyl-CoA dehydrogenase family.</text>
</comment>
<proteinExistence type="inferred from homology"/>
<dbReference type="InterPro" id="IPR037069">
    <property type="entry name" value="AcylCoA_DH/ox_N_sf"/>
</dbReference>
<evidence type="ECO:0000256" key="3">
    <source>
        <dbReference type="ARBA" id="ARBA00022630"/>
    </source>
</evidence>
<sequence length="454" mass="48052">MAPAPSPFDPHDPLSLDELLGPEDRAVRDTVRRWAADRVLPYVADWYERGELPGIRELARELGALGALGMSLDGYGCAGATAVQYGLACLELEAADSGIRSLVSVQGSLAMYAIHRYGSEEQKQRWLPSMAKGETIGCFALTEPDHGSDPAGMRTYAKRDAGGDWLLTGRKMWITNGSVAGVAVVWAGTEDGVRGFVVPTDSPGFSAPEIKHKWSLRASVTSELVLDEVRLPADAVLPEVTGLRGPLSCLSHARYGIVWGAMGAARASFEAALDYARTREQFGRPIGGFQLTQAKTGRHGGGAAQGDPARPPPGAADGRGTAAAGAGELRQAQQRTGGDRDLPHRPDDPRRQRDLAGVPGHAARDEPGVGAHLRRHRGDAPVGAGEGAHRHRRVPVNARRRPVGSGCRAAPARGQQPPGLPARQPLAAQLWLLCLPGGQPPDPWPGNPSRLSSG</sequence>
<evidence type="ECO:0000256" key="8">
    <source>
        <dbReference type="SAM" id="MobiDB-lite"/>
    </source>
</evidence>
<evidence type="ECO:0000256" key="5">
    <source>
        <dbReference type="ARBA" id="ARBA00022946"/>
    </source>
</evidence>
<evidence type="ECO:0000256" key="2">
    <source>
        <dbReference type="ARBA" id="ARBA00009347"/>
    </source>
</evidence>
<evidence type="ECO:0000313" key="12">
    <source>
        <dbReference type="EMBL" id="GAA2908226.1"/>
    </source>
</evidence>
<keyword evidence="13" id="KW-1185">Reference proteome</keyword>
<dbReference type="SUPFAM" id="SSF56645">
    <property type="entry name" value="Acyl-CoA dehydrogenase NM domain-like"/>
    <property type="match status" value="1"/>
</dbReference>
<dbReference type="PANTHER" id="PTHR42807:SF1">
    <property type="entry name" value="GLUTARYL-COA DEHYDROGENASE, MITOCHONDRIAL"/>
    <property type="match status" value="1"/>
</dbReference>
<protein>
    <recommendedName>
        <fullName evidence="14">Acyl-CoA dehydrogenase</fullName>
    </recommendedName>
</protein>
<evidence type="ECO:0000259" key="9">
    <source>
        <dbReference type="Pfam" id="PF00441"/>
    </source>
</evidence>